<dbReference type="InterPro" id="IPR025669">
    <property type="entry name" value="AAA_dom"/>
</dbReference>
<dbReference type="Pfam" id="PF13614">
    <property type="entry name" value="AAA_31"/>
    <property type="match status" value="1"/>
</dbReference>
<dbReference type="InterPro" id="IPR027417">
    <property type="entry name" value="P-loop_NTPase"/>
</dbReference>
<dbReference type="Gene3D" id="3.40.50.300">
    <property type="entry name" value="P-loop containing nucleotide triphosphate hydrolases"/>
    <property type="match status" value="1"/>
</dbReference>
<evidence type="ECO:0000313" key="3">
    <source>
        <dbReference type="Proteomes" id="UP000233256"/>
    </source>
</evidence>
<dbReference type="PANTHER" id="PTHR13696">
    <property type="entry name" value="P-LOOP CONTAINING NUCLEOSIDE TRIPHOSPHATE HYDROLASE"/>
    <property type="match status" value="1"/>
</dbReference>
<dbReference type="SUPFAM" id="SSF52540">
    <property type="entry name" value="P-loop containing nucleoside triphosphate hydrolases"/>
    <property type="match status" value="1"/>
</dbReference>
<accession>A0A2N1PUS3</accession>
<feature type="domain" description="AAA" evidence="1">
    <location>
        <begin position="3"/>
        <end position="178"/>
    </location>
</feature>
<dbReference type="FunFam" id="3.40.50.300:FF:000285">
    <property type="entry name" value="Sporulation initiation inhibitor Soj"/>
    <property type="match status" value="1"/>
</dbReference>
<proteinExistence type="predicted"/>
<dbReference type="PIRSF" id="PIRSF009320">
    <property type="entry name" value="Nuc_binding_HP_1000"/>
    <property type="match status" value="1"/>
</dbReference>
<reference evidence="2 3" key="1">
    <citation type="journal article" date="2017" name="ISME J.">
        <title>Potential for microbial H2 and metal transformations associated with novel bacteria and archaea in deep terrestrial subsurface sediments.</title>
        <authorList>
            <person name="Hernsdorf A.W."/>
            <person name="Amano Y."/>
            <person name="Miyakawa K."/>
            <person name="Ise K."/>
            <person name="Suzuki Y."/>
            <person name="Anantharaman K."/>
            <person name="Probst A."/>
            <person name="Burstein D."/>
            <person name="Thomas B.C."/>
            <person name="Banfield J.F."/>
        </authorList>
    </citation>
    <scope>NUCLEOTIDE SEQUENCE [LARGE SCALE GENOMIC DNA]</scope>
    <source>
        <strain evidence="2">HGW-Wallbacteria-1</strain>
    </source>
</reference>
<evidence type="ECO:0000313" key="2">
    <source>
        <dbReference type="EMBL" id="PKK92052.1"/>
    </source>
</evidence>
<evidence type="ECO:0000259" key="1">
    <source>
        <dbReference type="Pfam" id="PF13614"/>
    </source>
</evidence>
<organism evidence="2 3">
    <name type="scientific">Candidatus Wallbacteria bacterium HGW-Wallbacteria-1</name>
    <dbReference type="NCBI Taxonomy" id="2013854"/>
    <lineage>
        <taxon>Bacteria</taxon>
        <taxon>Candidatus Walliibacteriota</taxon>
    </lineage>
</organism>
<dbReference type="Proteomes" id="UP000233256">
    <property type="component" value="Unassembled WGS sequence"/>
</dbReference>
<sequence>MARVVALANQKGGVGKSTTAINLSSYLAKKGKSVLVCDVDPQGNATSTLGIDKKSLDFCMYDLILGNASLEDVVMRSVRENMSLVPATINLAGAEIELVSTMSRETRMKKVIDSVRADYDYILMDCPPSLGLLTINALTAADSVIIPLQCEYFALEGLSQLMDTIDLVRDNLNTTLEIEGIVLTMYDPRTRISKQIEDEVRGFFKEKVYKTIIPRNVRLSEAPSFGLTIDAYDGTCAGARAYEKLAKEVMLCG</sequence>
<protein>
    <submittedName>
        <fullName evidence="2">Sporulation initiation inhibitor Soj</fullName>
    </submittedName>
</protein>
<name>A0A2N1PUS3_9BACT</name>
<gene>
    <name evidence="2" type="ORF">CVV64_01150</name>
</gene>
<dbReference type="EMBL" id="PGXC01000001">
    <property type="protein sequence ID" value="PKK92052.1"/>
    <property type="molecule type" value="Genomic_DNA"/>
</dbReference>
<dbReference type="PANTHER" id="PTHR13696:SF52">
    <property type="entry name" value="PARA FAMILY PROTEIN CT_582"/>
    <property type="match status" value="1"/>
</dbReference>
<dbReference type="CDD" id="cd02042">
    <property type="entry name" value="ParAB_family"/>
    <property type="match status" value="1"/>
</dbReference>
<dbReference type="InterPro" id="IPR050678">
    <property type="entry name" value="DNA_Partitioning_ATPase"/>
</dbReference>
<comment type="caution">
    <text evidence="2">The sequence shown here is derived from an EMBL/GenBank/DDBJ whole genome shotgun (WGS) entry which is preliminary data.</text>
</comment>
<dbReference type="AlphaFoldDB" id="A0A2N1PUS3"/>